<dbReference type="RefSeq" id="WP_089269934.1">
    <property type="nucleotide sequence ID" value="NZ_FZNN01000005.1"/>
</dbReference>
<dbReference type="Proteomes" id="UP000198417">
    <property type="component" value="Unassembled WGS sequence"/>
</dbReference>
<keyword evidence="2" id="KW-1185">Reference proteome</keyword>
<evidence type="ECO:0008006" key="3">
    <source>
        <dbReference type="Google" id="ProtNLM"/>
    </source>
</evidence>
<evidence type="ECO:0000313" key="1">
    <source>
        <dbReference type="EMBL" id="SNR44565.1"/>
    </source>
</evidence>
<evidence type="ECO:0000313" key="2">
    <source>
        <dbReference type="Proteomes" id="UP000198417"/>
    </source>
</evidence>
<protein>
    <recommendedName>
        <fullName evidence="3">CRISPR-associated protein Csx10</fullName>
    </recommendedName>
</protein>
<dbReference type="OrthoDB" id="1016065at2"/>
<proteinExistence type="predicted"/>
<accession>A0A238WDA6</accession>
<organism evidence="1 2">
    <name type="scientific">Puniceibacterium sediminis</name>
    <dbReference type="NCBI Taxonomy" id="1608407"/>
    <lineage>
        <taxon>Bacteria</taxon>
        <taxon>Pseudomonadati</taxon>
        <taxon>Pseudomonadota</taxon>
        <taxon>Alphaproteobacteria</taxon>
        <taxon>Rhodobacterales</taxon>
        <taxon>Paracoccaceae</taxon>
        <taxon>Puniceibacterium</taxon>
    </lineage>
</organism>
<reference evidence="1 2" key="1">
    <citation type="submission" date="2017-06" db="EMBL/GenBank/DDBJ databases">
        <authorList>
            <person name="Kim H.J."/>
            <person name="Triplett B.A."/>
        </authorList>
    </citation>
    <scope>NUCLEOTIDE SEQUENCE [LARGE SCALE GENOMIC DNA]</scope>
    <source>
        <strain evidence="1 2">DSM 29052</strain>
    </source>
</reference>
<gene>
    <name evidence="1" type="ORF">SAMN06265370_105127</name>
</gene>
<dbReference type="EMBL" id="FZNN01000005">
    <property type="protein sequence ID" value="SNR44565.1"/>
    <property type="molecule type" value="Genomic_DNA"/>
</dbReference>
<dbReference type="AlphaFoldDB" id="A0A238WDA6"/>
<sequence>MRIDLEITLLEDTAISSDATQRSGHECMSYIPGNKILGCVSAQYEAFGPLAWDVFHSGATRFGNAYPARNGQRCLPVARMWTEKPDANTDPALDKSARDKFFFGDEIVGVQAIRRQKTSNSRQRRGAVEDGQFFDVAALAQGQVFAASVWIEDGFPEIRDRLSELLDDCEMTFGRSRNTEFGLAKCRIVERAPLQTATLGQSISKLRVFCASDVDFGNMTGREICEYLGLSDKWSFGQETKTRRNNSFGFNSHRKLNTTERAVIEKGSVLIFSGPALTSTEVETFKLRCAEGLGAGRSDGFGEVLAEPAFLDAPPLGEEVDGDRIVQASGHVPDDAAYRWALARANQAESETDDRVFLNDYFDQFDWLYRQAIEDATTSYKALKDVAPGKAQWGEVRKIAVKSASAQEAINALFHEEKKAEGLTFGSQSRRVWEFEWEVNDSQPPSFRALLRAYVDDSSDEGDRVVLNRLLLLATEMPRLIANAERERR</sequence>
<name>A0A238WDA6_9RHOB</name>